<keyword evidence="6 12" id="KW-0460">Magnesium</keyword>
<dbReference type="EMBL" id="PYZL01000031">
    <property type="protein sequence ID" value="PTE73417.1"/>
    <property type="molecule type" value="Genomic_DNA"/>
</dbReference>
<keyword evidence="7 12" id="KW-1133">Transmembrane helix</keyword>
<evidence type="ECO:0000256" key="6">
    <source>
        <dbReference type="ARBA" id="ARBA00022842"/>
    </source>
</evidence>
<name>A0A2T4KHS3_9STAP</name>
<dbReference type="GO" id="GO:0015087">
    <property type="term" value="F:cobalt ion transmembrane transporter activity"/>
    <property type="evidence" value="ECO:0007669"/>
    <property type="project" value="UniProtKB-UniRule"/>
</dbReference>
<feature type="transmembrane region" description="Helical" evidence="12">
    <location>
        <begin position="289"/>
        <end position="309"/>
    </location>
</feature>
<evidence type="ECO:0000313" key="14">
    <source>
        <dbReference type="Proteomes" id="UP000242547"/>
    </source>
</evidence>
<dbReference type="SUPFAM" id="SSF144083">
    <property type="entry name" value="Magnesium transport protein CorA, transmembrane region"/>
    <property type="match status" value="1"/>
</dbReference>
<keyword evidence="9 12" id="KW-0472">Membrane</keyword>
<sequence>MTMTIRYQTTSQSLTQVDTVKNIPDDATIVWFDFEDASEEENNYLTNNFNFNYLELEDAITGVPRVKYKAYKTYQYLVFHSMYKDDFSPIALNVFVNEKVLVTYHQNHFESLNEVAKMNSKHHDPDLDCADIVIHILDMMVDKYFDFVYTIEEKTYNFEAAHVDDTQSKKVMDNVFQIRSDLIKIKRVLFPMQELVNTIKTEGNLIVDSKHSMYIQHIDDHLIKQNNIIRTSQEMANEIRENFESYSSFRMNSIMQVLTLVSVIFSPLTFIAGVYGMNFEYTPELKWQYSYPICMLIMLVIAIALIIFFKRKKWF</sequence>
<comment type="subcellular location">
    <subcellularLocation>
        <location evidence="1">Cell membrane</location>
        <topology evidence="1">Multi-pass membrane protein</topology>
    </subcellularLocation>
    <subcellularLocation>
        <location evidence="12">Membrane</location>
        <topology evidence="12">Multi-pass membrane protein</topology>
    </subcellularLocation>
</comment>
<keyword evidence="3 12" id="KW-0813">Transport</keyword>
<feature type="transmembrane region" description="Helical" evidence="12">
    <location>
        <begin position="257"/>
        <end position="277"/>
    </location>
</feature>
<evidence type="ECO:0000313" key="13">
    <source>
        <dbReference type="EMBL" id="PTE73417.1"/>
    </source>
</evidence>
<dbReference type="SUPFAM" id="SSF143865">
    <property type="entry name" value="CorA soluble domain-like"/>
    <property type="match status" value="1"/>
</dbReference>
<reference evidence="13 14" key="1">
    <citation type="journal article" date="2016" name="Front. Microbiol.">
        <title>Comprehensive Phylogenetic Analysis of Bovine Non-aureus Staphylococci Species Based on Whole-Genome Sequencing.</title>
        <authorList>
            <person name="Naushad S."/>
            <person name="Barkema H.W."/>
            <person name="Luby C."/>
            <person name="Condas L.A."/>
            <person name="Nobrega D.B."/>
            <person name="Carson D.A."/>
            <person name="De Buck J."/>
        </authorList>
    </citation>
    <scope>NUCLEOTIDE SEQUENCE [LARGE SCALE GENOMIC DNA]</scope>
    <source>
        <strain evidence="13 14">SNUC 761</strain>
    </source>
</reference>
<dbReference type="Proteomes" id="UP000242547">
    <property type="component" value="Unassembled WGS sequence"/>
</dbReference>
<dbReference type="NCBIfam" id="TIGR00383">
    <property type="entry name" value="corA"/>
    <property type="match status" value="1"/>
</dbReference>
<comment type="function">
    <text evidence="11">Mediates influx of magnesium ions. Alternates between open and closed states. Activated by low cytoplasmic Mg(2+) levels. Inactive when cytoplasmic Mg(2+) levels are high.</text>
</comment>
<accession>A0A2T4KHS3</accession>
<dbReference type="GO" id="GO:0005886">
    <property type="term" value="C:plasma membrane"/>
    <property type="evidence" value="ECO:0007669"/>
    <property type="project" value="UniProtKB-SubCell"/>
</dbReference>
<dbReference type="GO" id="GO:0000287">
    <property type="term" value="F:magnesium ion binding"/>
    <property type="evidence" value="ECO:0007669"/>
    <property type="project" value="TreeGrafter"/>
</dbReference>
<evidence type="ECO:0000256" key="5">
    <source>
        <dbReference type="ARBA" id="ARBA00022692"/>
    </source>
</evidence>
<organism evidence="13 14">
    <name type="scientific">Staphylococcus devriesei</name>
    <dbReference type="NCBI Taxonomy" id="586733"/>
    <lineage>
        <taxon>Bacteria</taxon>
        <taxon>Bacillati</taxon>
        <taxon>Bacillota</taxon>
        <taxon>Bacilli</taxon>
        <taxon>Bacillales</taxon>
        <taxon>Staphylococcaceae</taxon>
        <taxon>Staphylococcus</taxon>
    </lineage>
</organism>
<evidence type="ECO:0000256" key="8">
    <source>
        <dbReference type="ARBA" id="ARBA00023065"/>
    </source>
</evidence>
<evidence type="ECO:0000256" key="1">
    <source>
        <dbReference type="ARBA" id="ARBA00004651"/>
    </source>
</evidence>
<dbReference type="InterPro" id="IPR002523">
    <property type="entry name" value="MgTranspt_CorA/ZnTranspt_ZntB"/>
</dbReference>
<protein>
    <recommendedName>
        <fullName evidence="12">Magnesium transport protein CorA</fullName>
    </recommendedName>
</protein>
<evidence type="ECO:0000256" key="12">
    <source>
        <dbReference type="RuleBase" id="RU362010"/>
    </source>
</evidence>
<dbReference type="InterPro" id="IPR045863">
    <property type="entry name" value="CorA_TM1_TM2"/>
</dbReference>
<evidence type="ECO:0000256" key="7">
    <source>
        <dbReference type="ARBA" id="ARBA00022989"/>
    </source>
</evidence>
<dbReference type="AlphaFoldDB" id="A0A2T4KHS3"/>
<dbReference type="GO" id="GO:0015095">
    <property type="term" value="F:magnesium ion transmembrane transporter activity"/>
    <property type="evidence" value="ECO:0007669"/>
    <property type="project" value="UniProtKB-UniRule"/>
</dbReference>
<evidence type="ECO:0000256" key="2">
    <source>
        <dbReference type="ARBA" id="ARBA00009765"/>
    </source>
</evidence>
<gene>
    <name evidence="12 13" type="primary">corA</name>
    <name evidence="13" type="ORF">BUY44_05895</name>
</gene>
<dbReference type="GO" id="GO:0050897">
    <property type="term" value="F:cobalt ion binding"/>
    <property type="evidence" value="ECO:0007669"/>
    <property type="project" value="TreeGrafter"/>
</dbReference>
<dbReference type="CDD" id="cd12831">
    <property type="entry name" value="TmCorA-like_u2"/>
    <property type="match status" value="1"/>
</dbReference>
<dbReference type="Gene3D" id="1.20.58.340">
    <property type="entry name" value="Magnesium transport protein CorA, transmembrane region"/>
    <property type="match status" value="2"/>
</dbReference>
<evidence type="ECO:0000256" key="4">
    <source>
        <dbReference type="ARBA" id="ARBA00022475"/>
    </source>
</evidence>
<proteinExistence type="inferred from homology"/>
<evidence type="ECO:0000256" key="11">
    <source>
        <dbReference type="ARBA" id="ARBA00045497"/>
    </source>
</evidence>
<dbReference type="PANTHER" id="PTHR46494:SF1">
    <property type="entry name" value="CORA FAMILY METAL ION TRANSPORTER (EUROFUNG)"/>
    <property type="match status" value="1"/>
</dbReference>
<dbReference type="FunFam" id="1.20.58.340:FF:000004">
    <property type="entry name" value="Magnesium transport protein CorA"/>
    <property type="match status" value="1"/>
</dbReference>
<keyword evidence="8 12" id="KW-0406">Ion transport</keyword>
<evidence type="ECO:0000256" key="9">
    <source>
        <dbReference type="ARBA" id="ARBA00023136"/>
    </source>
</evidence>
<dbReference type="Gene3D" id="3.30.460.20">
    <property type="entry name" value="CorA soluble domain-like"/>
    <property type="match status" value="1"/>
</dbReference>
<evidence type="ECO:0000256" key="10">
    <source>
        <dbReference type="ARBA" id="ARBA00034269"/>
    </source>
</evidence>
<keyword evidence="4 12" id="KW-1003">Cell membrane</keyword>
<keyword evidence="5 12" id="KW-0812">Transmembrane</keyword>
<dbReference type="Pfam" id="PF01544">
    <property type="entry name" value="CorA"/>
    <property type="match status" value="1"/>
</dbReference>
<dbReference type="InterPro" id="IPR045861">
    <property type="entry name" value="CorA_cytoplasmic_dom"/>
</dbReference>
<comment type="catalytic activity">
    <reaction evidence="10">
        <text>Mg(2+)(in) = Mg(2+)(out)</text>
        <dbReference type="Rhea" id="RHEA:29827"/>
        <dbReference type="ChEBI" id="CHEBI:18420"/>
    </reaction>
</comment>
<comment type="caution">
    <text evidence="13">The sequence shown here is derived from an EMBL/GenBank/DDBJ whole genome shotgun (WGS) entry which is preliminary data.</text>
</comment>
<dbReference type="PANTHER" id="PTHR46494">
    <property type="entry name" value="CORA FAMILY METAL ION TRANSPORTER (EUROFUNG)"/>
    <property type="match status" value="1"/>
</dbReference>
<dbReference type="InterPro" id="IPR004488">
    <property type="entry name" value="Mg/Co-transport_prot_CorA"/>
</dbReference>
<evidence type="ECO:0000256" key="3">
    <source>
        <dbReference type="ARBA" id="ARBA00022448"/>
    </source>
</evidence>
<dbReference type="RefSeq" id="WP_107506003.1">
    <property type="nucleotide sequence ID" value="NZ_CP130489.1"/>
</dbReference>
<comment type="similarity">
    <text evidence="2 12">Belongs to the CorA metal ion transporter (MIT) (TC 1.A.35) family.</text>
</comment>